<feature type="region of interest" description="Disordered" evidence="1">
    <location>
        <begin position="32"/>
        <end position="56"/>
    </location>
</feature>
<evidence type="ECO:0000313" key="2">
    <source>
        <dbReference type="EMBL" id="KAJ4404510.1"/>
    </source>
</evidence>
<proteinExistence type="predicted"/>
<dbReference type="AlphaFoldDB" id="A0A9W8ZE07"/>
<evidence type="ECO:0000256" key="1">
    <source>
        <dbReference type="SAM" id="MobiDB-lite"/>
    </source>
</evidence>
<dbReference type="EMBL" id="JAPEVA010000042">
    <property type="protein sequence ID" value="KAJ4404510.1"/>
    <property type="molecule type" value="Genomic_DNA"/>
</dbReference>
<gene>
    <name evidence="2" type="ORF">N0V91_005854</name>
</gene>
<dbReference type="Proteomes" id="UP001140510">
    <property type="component" value="Unassembled WGS sequence"/>
</dbReference>
<feature type="region of interest" description="Disordered" evidence="1">
    <location>
        <begin position="77"/>
        <end position="117"/>
    </location>
</feature>
<organism evidence="2 3">
    <name type="scientific">Didymella pomorum</name>
    <dbReference type="NCBI Taxonomy" id="749634"/>
    <lineage>
        <taxon>Eukaryota</taxon>
        <taxon>Fungi</taxon>
        <taxon>Dikarya</taxon>
        <taxon>Ascomycota</taxon>
        <taxon>Pezizomycotina</taxon>
        <taxon>Dothideomycetes</taxon>
        <taxon>Pleosporomycetidae</taxon>
        <taxon>Pleosporales</taxon>
        <taxon>Pleosporineae</taxon>
        <taxon>Didymellaceae</taxon>
        <taxon>Didymella</taxon>
    </lineage>
</organism>
<accession>A0A9W8ZE07</accession>
<comment type="caution">
    <text evidence="2">The sequence shown here is derived from an EMBL/GenBank/DDBJ whole genome shotgun (WGS) entry which is preliminary data.</text>
</comment>
<name>A0A9W8ZE07_9PLEO</name>
<keyword evidence="3" id="KW-1185">Reference proteome</keyword>
<dbReference type="OrthoDB" id="10568686at2759"/>
<evidence type="ECO:0000313" key="3">
    <source>
        <dbReference type="Proteomes" id="UP001140510"/>
    </source>
</evidence>
<protein>
    <submittedName>
        <fullName evidence="2">Uncharacterized protein</fullName>
    </submittedName>
</protein>
<reference evidence="2" key="1">
    <citation type="submission" date="2022-10" db="EMBL/GenBank/DDBJ databases">
        <title>Tapping the CABI collections for fungal endophytes: first genome assemblies for Collariella, Neodidymelliopsis, Ascochyta clinopodiicola, Didymella pomorum, Didymosphaeria variabile, Neocosmospora piperis and Neocucurbitaria cava.</title>
        <authorList>
            <person name="Hill R."/>
        </authorList>
    </citation>
    <scope>NUCLEOTIDE SEQUENCE</scope>
    <source>
        <strain evidence="2">IMI 355091</strain>
    </source>
</reference>
<feature type="compositionally biased region" description="Polar residues" evidence="1">
    <location>
        <begin position="108"/>
        <end position="117"/>
    </location>
</feature>
<feature type="compositionally biased region" description="Basic and acidic residues" evidence="1">
    <location>
        <begin position="77"/>
        <end position="89"/>
    </location>
</feature>
<sequence length="117" mass="13206">MGFTRESLLAALQDLNHIEALFDLLNAAAKHPTRIKLPESDDDESSSDDGVITEKDIDDDWMTDNWVRDVQSAHKDYRDLDKVKREGSAKKGQTQKDQQAPEIAPTRKLQTAIKSRA</sequence>